<name>A0ABR6RHJ7_9BURK</name>
<dbReference type="CDD" id="cd07505">
    <property type="entry name" value="HAD_BPGM-like"/>
    <property type="match status" value="1"/>
</dbReference>
<dbReference type="PANTHER" id="PTHR43481:SF4">
    <property type="entry name" value="GLYCEROL-1-PHOSPHATE PHOSPHOHYDROLASE 1-RELATED"/>
    <property type="match status" value="1"/>
</dbReference>
<organism evidence="1 2">
    <name type="scientific">Comamonas odontotermitis</name>
    <dbReference type="NCBI Taxonomy" id="379895"/>
    <lineage>
        <taxon>Bacteria</taxon>
        <taxon>Pseudomonadati</taxon>
        <taxon>Pseudomonadota</taxon>
        <taxon>Betaproteobacteria</taxon>
        <taxon>Burkholderiales</taxon>
        <taxon>Comamonadaceae</taxon>
        <taxon>Comamonas</taxon>
    </lineage>
</organism>
<dbReference type="InterPro" id="IPR023214">
    <property type="entry name" value="HAD_sf"/>
</dbReference>
<evidence type="ECO:0000313" key="1">
    <source>
        <dbReference type="EMBL" id="MBB6578636.1"/>
    </source>
</evidence>
<dbReference type="SFLD" id="SFLDS00003">
    <property type="entry name" value="Haloacid_Dehalogenase"/>
    <property type="match status" value="1"/>
</dbReference>
<reference evidence="1 2" key="1">
    <citation type="submission" date="2020-08" db="EMBL/GenBank/DDBJ databases">
        <title>Functional genomics of gut bacteria from endangered species of beetles.</title>
        <authorList>
            <person name="Carlos-Shanley C."/>
        </authorList>
    </citation>
    <scope>NUCLEOTIDE SEQUENCE [LARGE SCALE GENOMIC DNA]</scope>
    <source>
        <strain evidence="1 2">S00124</strain>
    </source>
</reference>
<dbReference type="InterPro" id="IPR006439">
    <property type="entry name" value="HAD-SF_hydro_IA"/>
</dbReference>
<keyword evidence="1" id="KW-0378">Hydrolase</keyword>
<dbReference type="Gene3D" id="3.40.50.1000">
    <property type="entry name" value="HAD superfamily/HAD-like"/>
    <property type="match status" value="1"/>
</dbReference>
<dbReference type="InterPro" id="IPR036412">
    <property type="entry name" value="HAD-like_sf"/>
</dbReference>
<dbReference type="GO" id="GO:0016787">
    <property type="term" value="F:hydrolase activity"/>
    <property type="evidence" value="ECO:0007669"/>
    <property type="project" value="UniProtKB-KW"/>
</dbReference>
<dbReference type="NCBIfam" id="TIGR01509">
    <property type="entry name" value="HAD-SF-IA-v3"/>
    <property type="match status" value="1"/>
</dbReference>
<comment type="caution">
    <text evidence="1">The sequence shown here is derived from an EMBL/GenBank/DDBJ whole genome shotgun (WGS) entry which is preliminary data.</text>
</comment>
<dbReference type="SFLD" id="SFLDG01129">
    <property type="entry name" value="C1.5:_HAD__Beta-PGM__Phosphata"/>
    <property type="match status" value="1"/>
</dbReference>
<dbReference type="Gene3D" id="1.10.150.240">
    <property type="entry name" value="Putative phosphatase, domain 2"/>
    <property type="match status" value="1"/>
</dbReference>
<dbReference type="InterPro" id="IPR051806">
    <property type="entry name" value="HAD-like_SPP"/>
</dbReference>
<protein>
    <submittedName>
        <fullName evidence="1">Beta-phosphoglucomutase family hydrolase</fullName>
    </submittedName>
</protein>
<dbReference type="RefSeq" id="WP_184709416.1">
    <property type="nucleotide sequence ID" value="NZ_JACHKZ010000017.1"/>
</dbReference>
<dbReference type="SFLD" id="SFLDG01135">
    <property type="entry name" value="C1.5.6:_HAD__Beta-PGM__Phospha"/>
    <property type="match status" value="1"/>
</dbReference>
<sequence length="223" mass="24217">MPPIQALIFDMDGTMVDSMPWHAKAWVEYARRHSMDLDVPAFMVQTTGKNAFECACALMGRTVSAEESERITAEKEGIYRELFAANFSAVGGFERFAAQAHEMGLKVAIGTAGDQDNVNFVLGNLQMQPPAHAIARGDEGLPGKPHPDIFLKAAERLSVDPAACVVFEDAPHGIEAARRAGMRAVGIGTTHNEQDLGGPHVMAWAPDFSTLLSKQFLERLHDA</sequence>
<gene>
    <name evidence="1" type="ORF">HNP33_002722</name>
</gene>
<proteinExistence type="predicted"/>
<dbReference type="Proteomes" id="UP000562492">
    <property type="component" value="Unassembled WGS sequence"/>
</dbReference>
<accession>A0ABR6RHJ7</accession>
<keyword evidence="2" id="KW-1185">Reference proteome</keyword>
<dbReference type="Pfam" id="PF00702">
    <property type="entry name" value="Hydrolase"/>
    <property type="match status" value="1"/>
</dbReference>
<evidence type="ECO:0000313" key="2">
    <source>
        <dbReference type="Proteomes" id="UP000562492"/>
    </source>
</evidence>
<dbReference type="PANTHER" id="PTHR43481">
    <property type="entry name" value="FRUCTOSE-1-PHOSPHATE PHOSPHATASE"/>
    <property type="match status" value="1"/>
</dbReference>
<dbReference type="InterPro" id="IPR023198">
    <property type="entry name" value="PGP-like_dom2"/>
</dbReference>
<dbReference type="SUPFAM" id="SSF56784">
    <property type="entry name" value="HAD-like"/>
    <property type="match status" value="1"/>
</dbReference>
<dbReference type="EMBL" id="JACHKZ010000017">
    <property type="protein sequence ID" value="MBB6578636.1"/>
    <property type="molecule type" value="Genomic_DNA"/>
</dbReference>